<dbReference type="Gene3D" id="1.20.1250.20">
    <property type="entry name" value="MFS general substrate transporter like domains"/>
    <property type="match status" value="2"/>
</dbReference>
<feature type="transmembrane region" description="Helical" evidence="5">
    <location>
        <begin position="174"/>
        <end position="194"/>
    </location>
</feature>
<dbReference type="PANTHER" id="PTHR10924:SF4">
    <property type="entry name" value="GH15861P"/>
    <property type="match status" value="1"/>
</dbReference>
<evidence type="ECO:0000313" key="8">
    <source>
        <dbReference type="RefSeq" id="XP_024889434.1"/>
    </source>
</evidence>
<evidence type="ECO:0000256" key="4">
    <source>
        <dbReference type="ARBA" id="ARBA00023136"/>
    </source>
</evidence>
<keyword evidence="2 5" id="KW-0812">Transmembrane</keyword>
<protein>
    <submittedName>
        <fullName evidence="8 9">Feline leukemia virus subgroup C receptor-related protein 2-like</fullName>
    </submittedName>
</protein>
<feature type="transmembrane region" description="Helical" evidence="5">
    <location>
        <begin position="338"/>
        <end position="360"/>
    </location>
</feature>
<dbReference type="GeneID" id="112465895"/>
<feature type="transmembrane region" description="Helical" evidence="5">
    <location>
        <begin position="425"/>
        <end position="445"/>
    </location>
</feature>
<accession>A0A6J1R922</accession>
<dbReference type="GO" id="GO:0015232">
    <property type="term" value="F:heme transmembrane transporter activity"/>
    <property type="evidence" value="ECO:0007669"/>
    <property type="project" value="TreeGrafter"/>
</dbReference>
<dbReference type="OrthoDB" id="422206at2759"/>
<proteinExistence type="predicted"/>
<dbReference type="InterPro" id="IPR020846">
    <property type="entry name" value="MFS_dom"/>
</dbReference>
<feature type="transmembrane region" description="Helical" evidence="5">
    <location>
        <begin position="366"/>
        <end position="385"/>
    </location>
</feature>
<feature type="transmembrane region" description="Helical" evidence="5">
    <location>
        <begin position="397"/>
        <end position="419"/>
    </location>
</feature>
<evidence type="ECO:0000313" key="7">
    <source>
        <dbReference type="Proteomes" id="UP000504618"/>
    </source>
</evidence>
<evidence type="ECO:0000313" key="9">
    <source>
        <dbReference type="RefSeq" id="XP_024889435.1"/>
    </source>
</evidence>
<evidence type="ECO:0000256" key="1">
    <source>
        <dbReference type="ARBA" id="ARBA00004141"/>
    </source>
</evidence>
<keyword evidence="4 5" id="KW-0472">Membrane</keyword>
<sequence length="484" mass="54056">MTIVEDRSLSETLATKDSTKITKSEELDDIGPLKLKVYKKRWLMLAIYMIYTGSNSSQWIEYSIITNIVTRYYGVSSLMVDWTSMSFMAFYAVFIFPASYVTDRCGLRRTLIIGTGLNCLGAWIKTFSVQPDRFHVAFVGHSVVALAQTMVLPLPGRIAAQWFPFTEHSTATSLGIFGYQLGISLGFLLGPIIVKNHESLDDIGKDLSRLCWIVAVVATIAFALVLILFQDEPKLPPSETRALQKMSRTKKKEEFAMTIKRLCKHKNFIMLCNSYGLNNGVLNAVSTLLNQIFLAHFVNGEEDAGRIGLAITLTGMAGSVSFGIILDKTHKFKETAVTVYFLSLFGQILFAVSICLGIKWMVYVSAIFLGFFMSGYLALGFDLSIEFTYPESENIPAAFLNITTSIYGITQIIIFGLLLNAYGDIPVHIGLCLVLLFGLILTVITKDEQRRQDARKKVQYQELAKIEKNVDGVPETNQLTYNIN</sequence>
<comment type="subcellular location">
    <subcellularLocation>
        <location evidence="1">Membrane</location>
        <topology evidence="1">Multi-pass membrane protein</topology>
    </subcellularLocation>
</comment>
<dbReference type="PROSITE" id="PS50850">
    <property type="entry name" value="MFS"/>
    <property type="match status" value="1"/>
</dbReference>
<evidence type="ECO:0000256" key="3">
    <source>
        <dbReference type="ARBA" id="ARBA00022989"/>
    </source>
</evidence>
<evidence type="ECO:0000313" key="10">
    <source>
        <dbReference type="RefSeq" id="XP_024889436.1"/>
    </source>
</evidence>
<dbReference type="Pfam" id="PF07690">
    <property type="entry name" value="MFS_1"/>
    <property type="match status" value="1"/>
</dbReference>
<dbReference type="SUPFAM" id="SSF103473">
    <property type="entry name" value="MFS general substrate transporter"/>
    <property type="match status" value="1"/>
</dbReference>
<gene>
    <name evidence="8 9 10" type="primary">LOC112465895</name>
</gene>
<evidence type="ECO:0000256" key="5">
    <source>
        <dbReference type="SAM" id="Phobius"/>
    </source>
</evidence>
<evidence type="ECO:0000259" key="6">
    <source>
        <dbReference type="PROSITE" id="PS50850"/>
    </source>
</evidence>
<dbReference type="Proteomes" id="UP000504618">
    <property type="component" value="Unplaced"/>
</dbReference>
<dbReference type="PANTHER" id="PTHR10924">
    <property type="entry name" value="MAJOR FACILITATOR SUPERFAMILY PROTEIN-RELATED"/>
    <property type="match status" value="1"/>
</dbReference>
<dbReference type="InterPro" id="IPR011701">
    <property type="entry name" value="MFS"/>
</dbReference>
<feature type="domain" description="Major facilitator superfamily (MFS) profile" evidence="6">
    <location>
        <begin position="41"/>
        <end position="450"/>
    </location>
</feature>
<dbReference type="RefSeq" id="XP_024889436.1">
    <property type="nucleotide sequence ID" value="XM_025033668.1"/>
</dbReference>
<dbReference type="GO" id="GO:0020037">
    <property type="term" value="F:heme binding"/>
    <property type="evidence" value="ECO:0007669"/>
    <property type="project" value="TreeGrafter"/>
</dbReference>
<name>A0A6J1R922_9HYME</name>
<organism evidence="7 10">
    <name type="scientific">Temnothorax curvispinosus</name>
    <dbReference type="NCBI Taxonomy" id="300111"/>
    <lineage>
        <taxon>Eukaryota</taxon>
        <taxon>Metazoa</taxon>
        <taxon>Ecdysozoa</taxon>
        <taxon>Arthropoda</taxon>
        <taxon>Hexapoda</taxon>
        <taxon>Insecta</taxon>
        <taxon>Pterygota</taxon>
        <taxon>Neoptera</taxon>
        <taxon>Endopterygota</taxon>
        <taxon>Hymenoptera</taxon>
        <taxon>Apocrita</taxon>
        <taxon>Aculeata</taxon>
        <taxon>Formicoidea</taxon>
        <taxon>Formicidae</taxon>
        <taxon>Myrmicinae</taxon>
        <taxon>Temnothorax</taxon>
    </lineage>
</organism>
<feature type="transmembrane region" description="Helical" evidence="5">
    <location>
        <begin position="307"/>
        <end position="326"/>
    </location>
</feature>
<keyword evidence="7" id="KW-1185">Reference proteome</keyword>
<feature type="transmembrane region" description="Helical" evidence="5">
    <location>
        <begin position="80"/>
        <end position="101"/>
    </location>
</feature>
<dbReference type="GO" id="GO:0016020">
    <property type="term" value="C:membrane"/>
    <property type="evidence" value="ECO:0007669"/>
    <property type="project" value="UniProtKB-SubCell"/>
</dbReference>
<feature type="transmembrane region" description="Helical" evidence="5">
    <location>
        <begin position="134"/>
        <end position="154"/>
    </location>
</feature>
<dbReference type="InterPro" id="IPR036259">
    <property type="entry name" value="MFS_trans_sf"/>
</dbReference>
<dbReference type="GO" id="GO:0097037">
    <property type="term" value="P:heme export"/>
    <property type="evidence" value="ECO:0007669"/>
    <property type="project" value="TreeGrafter"/>
</dbReference>
<feature type="transmembrane region" description="Helical" evidence="5">
    <location>
        <begin position="210"/>
        <end position="229"/>
    </location>
</feature>
<dbReference type="InterPro" id="IPR049680">
    <property type="entry name" value="FLVCR1-2_SLC49-like"/>
</dbReference>
<reference evidence="8 9" key="1">
    <citation type="submission" date="2025-04" db="UniProtKB">
        <authorList>
            <consortium name="RefSeq"/>
        </authorList>
    </citation>
    <scope>IDENTIFICATION</scope>
    <source>
        <tissue evidence="8 9">Whole body</tissue>
    </source>
</reference>
<keyword evidence="3 5" id="KW-1133">Transmembrane helix</keyword>
<feature type="transmembrane region" description="Helical" evidence="5">
    <location>
        <begin position="42"/>
        <end position="60"/>
    </location>
</feature>
<dbReference type="RefSeq" id="XP_024889434.1">
    <property type="nucleotide sequence ID" value="XM_025033666.1"/>
</dbReference>
<dbReference type="RefSeq" id="XP_024889435.1">
    <property type="nucleotide sequence ID" value="XM_025033667.1"/>
</dbReference>
<dbReference type="AlphaFoldDB" id="A0A6J1R922"/>
<evidence type="ECO:0000256" key="2">
    <source>
        <dbReference type="ARBA" id="ARBA00022692"/>
    </source>
</evidence>